<keyword evidence="11" id="KW-0479">Metal-binding</keyword>
<keyword evidence="4" id="KW-0645">Protease</keyword>
<dbReference type="InterPro" id="IPR036034">
    <property type="entry name" value="PDZ_sf"/>
</dbReference>
<feature type="domain" description="Peptidase M50" evidence="12">
    <location>
        <begin position="6"/>
        <end position="437"/>
    </location>
</feature>
<feature type="transmembrane region" description="Helical" evidence="11">
    <location>
        <begin position="372"/>
        <end position="396"/>
    </location>
</feature>
<dbReference type="InterPro" id="IPR041489">
    <property type="entry name" value="PDZ_6"/>
</dbReference>
<evidence type="ECO:0000313" key="14">
    <source>
        <dbReference type="EMBL" id="MDT7520166.1"/>
    </source>
</evidence>
<name>A0ABU3KQS9_9BURK</name>
<evidence type="ECO:0000256" key="8">
    <source>
        <dbReference type="ARBA" id="ARBA00022989"/>
    </source>
</evidence>
<dbReference type="Pfam" id="PF02163">
    <property type="entry name" value="Peptidase_M50"/>
    <property type="match status" value="1"/>
</dbReference>
<dbReference type="NCBIfam" id="TIGR00054">
    <property type="entry name" value="RIP metalloprotease RseP"/>
    <property type="match status" value="1"/>
</dbReference>
<keyword evidence="10 11" id="KW-0472">Membrane</keyword>
<keyword evidence="7 11" id="KW-0862">Zinc</keyword>
<evidence type="ECO:0000259" key="12">
    <source>
        <dbReference type="Pfam" id="PF02163"/>
    </source>
</evidence>
<comment type="similarity">
    <text evidence="3 11">Belongs to the peptidase M50B family.</text>
</comment>
<keyword evidence="9 11" id="KW-0482">Metalloprotease</keyword>
<dbReference type="PANTHER" id="PTHR42837:SF2">
    <property type="entry name" value="MEMBRANE METALLOPROTEASE ARASP2, CHLOROPLASTIC-RELATED"/>
    <property type="match status" value="1"/>
</dbReference>
<accession>A0ABU3KQS9</accession>
<dbReference type="GO" id="GO:0008237">
    <property type="term" value="F:metallopeptidase activity"/>
    <property type="evidence" value="ECO:0007669"/>
    <property type="project" value="UniProtKB-KW"/>
</dbReference>
<dbReference type="Proteomes" id="UP001321700">
    <property type="component" value="Unassembled WGS sequence"/>
</dbReference>
<evidence type="ECO:0000256" key="6">
    <source>
        <dbReference type="ARBA" id="ARBA00022801"/>
    </source>
</evidence>
<keyword evidence="15" id="KW-1185">Reference proteome</keyword>
<dbReference type="Pfam" id="PF17820">
    <property type="entry name" value="PDZ_6"/>
    <property type="match status" value="1"/>
</dbReference>
<protein>
    <recommendedName>
        <fullName evidence="11">Zinc metalloprotease</fullName>
        <ecNumber evidence="11">3.4.24.-</ecNumber>
    </recommendedName>
</protein>
<evidence type="ECO:0000256" key="3">
    <source>
        <dbReference type="ARBA" id="ARBA00007931"/>
    </source>
</evidence>
<feature type="transmembrane region" description="Helical" evidence="11">
    <location>
        <begin position="96"/>
        <end position="116"/>
    </location>
</feature>
<organism evidence="14 15">
    <name type="scientific">Rhodoferax potami</name>
    <dbReference type="NCBI Taxonomy" id="3068338"/>
    <lineage>
        <taxon>Bacteria</taxon>
        <taxon>Pseudomonadati</taxon>
        <taxon>Pseudomonadota</taxon>
        <taxon>Betaproteobacteria</taxon>
        <taxon>Burkholderiales</taxon>
        <taxon>Comamonadaceae</taxon>
        <taxon>Rhodoferax</taxon>
    </lineage>
</organism>
<comment type="cofactor">
    <cofactor evidence="1 11">
        <name>Zn(2+)</name>
        <dbReference type="ChEBI" id="CHEBI:29105"/>
    </cofactor>
</comment>
<evidence type="ECO:0000256" key="11">
    <source>
        <dbReference type="RuleBase" id="RU362031"/>
    </source>
</evidence>
<keyword evidence="8 11" id="KW-1133">Transmembrane helix</keyword>
<comment type="subcellular location">
    <subcellularLocation>
        <location evidence="2">Membrane</location>
        <topology evidence="2">Multi-pass membrane protein</topology>
    </subcellularLocation>
</comment>
<evidence type="ECO:0000313" key="15">
    <source>
        <dbReference type="Proteomes" id="UP001321700"/>
    </source>
</evidence>
<evidence type="ECO:0000256" key="9">
    <source>
        <dbReference type="ARBA" id="ARBA00023049"/>
    </source>
</evidence>
<dbReference type="RefSeq" id="WP_313875794.1">
    <property type="nucleotide sequence ID" value="NZ_JAVBIK010000001.1"/>
</dbReference>
<evidence type="ECO:0000259" key="13">
    <source>
        <dbReference type="Pfam" id="PF17820"/>
    </source>
</evidence>
<proteinExistence type="inferred from homology"/>
<reference evidence="14 15" key="1">
    <citation type="submission" date="2023-08" db="EMBL/GenBank/DDBJ databases">
        <title>Rhodoferax potami sp. nov. and Rhodoferax mekongensis sp. nov., isolated from the Mekong River in Thailand.</title>
        <authorList>
            <person name="Kitikhun S."/>
            <person name="Charoenyingcharoen P."/>
            <person name="Siriarchawattana P."/>
            <person name="Likhitrattanapisal S."/>
            <person name="Nilsakha T."/>
            <person name="Chanpet A."/>
            <person name="Rattanawaree P."/>
            <person name="Ingsriswang S."/>
        </authorList>
    </citation>
    <scope>NUCLEOTIDE SEQUENCE [LARGE SCALE GENOMIC DNA]</scope>
    <source>
        <strain evidence="14 15">TBRC 17660</strain>
    </source>
</reference>
<keyword evidence="5 11" id="KW-0812">Transmembrane</keyword>
<gene>
    <name evidence="14" type="primary">rseP</name>
    <name evidence="14" type="ORF">RAE19_15880</name>
</gene>
<dbReference type="CDD" id="cd06163">
    <property type="entry name" value="S2P-M50_PDZ_RseP-like"/>
    <property type="match status" value="1"/>
</dbReference>
<evidence type="ECO:0000256" key="1">
    <source>
        <dbReference type="ARBA" id="ARBA00001947"/>
    </source>
</evidence>
<dbReference type="InterPro" id="IPR008915">
    <property type="entry name" value="Peptidase_M50"/>
</dbReference>
<dbReference type="PANTHER" id="PTHR42837">
    <property type="entry name" value="REGULATOR OF SIGMA-E PROTEASE RSEP"/>
    <property type="match status" value="1"/>
</dbReference>
<dbReference type="SUPFAM" id="SSF50156">
    <property type="entry name" value="PDZ domain-like"/>
    <property type="match status" value="1"/>
</dbReference>
<dbReference type="EC" id="3.4.24.-" evidence="11"/>
<evidence type="ECO:0000256" key="10">
    <source>
        <dbReference type="ARBA" id="ARBA00023136"/>
    </source>
</evidence>
<evidence type="ECO:0000256" key="2">
    <source>
        <dbReference type="ARBA" id="ARBA00004141"/>
    </source>
</evidence>
<comment type="caution">
    <text evidence="14">The sequence shown here is derived from an EMBL/GenBank/DDBJ whole genome shotgun (WGS) entry which is preliminary data.</text>
</comment>
<evidence type="ECO:0000256" key="4">
    <source>
        <dbReference type="ARBA" id="ARBA00022670"/>
    </source>
</evidence>
<evidence type="ECO:0000256" key="7">
    <source>
        <dbReference type="ARBA" id="ARBA00022833"/>
    </source>
</evidence>
<feature type="domain" description="PDZ" evidence="13">
    <location>
        <begin position="232"/>
        <end position="282"/>
    </location>
</feature>
<dbReference type="EMBL" id="JAVBIK010000001">
    <property type="protein sequence ID" value="MDT7520166.1"/>
    <property type="molecule type" value="Genomic_DNA"/>
</dbReference>
<dbReference type="Gene3D" id="2.30.42.10">
    <property type="match status" value="1"/>
</dbReference>
<evidence type="ECO:0000256" key="5">
    <source>
        <dbReference type="ARBA" id="ARBA00022692"/>
    </source>
</evidence>
<keyword evidence="6 11" id="KW-0378">Hydrolase</keyword>
<sequence length="452" mass="48730">MQTIVAFLVAIGLLVAVHEWGHYIVARACGVKVLRFSIGFGPRLWSRVSSRSGTEFALSLIPLGGYVKMLDEREAEVDPADRHQAFNTQSLSRRSAIVAAGPLVNLVFAVFLYSLLNWQATLAAAPVLPVPVTGSQAEMGGWTGGELVLRVGTSPDALEPVQTFDEFRWRLTSAALGQSTLFVETVPGQEKTSGSPVVRPLSFEQTSTNAADASMFQRIGWVSPFSKPVLGDVAPDSRAALAGLQPNDLVISVNGSPIADASTLRTMIRSSPEKTMEWVVIRGSDRLRLSVTPALDRSGGQTIGRVGAFVGSIPEMVEVQYGFFEGMWRAVKKTGDIAWMSLTTMGQMLTGKVSLTNLNGPLAIANYAGKSAALGFVSFVGFLALVSISLGVLNLLPLPVLDGGHLMYYLWEGVTGRPVPEKWWERLQRLGIALLLVMMSVALYNDIQHILG</sequence>
<dbReference type="InterPro" id="IPR004387">
    <property type="entry name" value="Pept_M50_Zn"/>
</dbReference>
<dbReference type="CDD" id="cd23081">
    <property type="entry name" value="cpPDZ_EcRseP-like"/>
    <property type="match status" value="1"/>
</dbReference>